<comment type="caution">
    <text evidence="1">The sequence shown here is derived from an EMBL/GenBank/DDBJ whole genome shotgun (WGS) entry which is preliminary data.</text>
</comment>
<name>A0ABT4W127_9RHOB</name>
<sequence>MMLDDTPSPEKVYLLCGELLRDEGIENPKREHVARMLGYALTFAHINFSEEEGGDATDRAAIMKMIVTAAAAAEEWHEEFSQVARQVFK</sequence>
<reference evidence="1 2" key="1">
    <citation type="submission" date="2023-01" db="EMBL/GenBank/DDBJ databases">
        <authorList>
            <person name="Yoon J.-W."/>
        </authorList>
    </citation>
    <scope>NUCLEOTIDE SEQUENCE [LARGE SCALE GENOMIC DNA]</scope>
    <source>
        <strain evidence="1 2">KMU-50</strain>
    </source>
</reference>
<evidence type="ECO:0000313" key="1">
    <source>
        <dbReference type="EMBL" id="MDA5094216.1"/>
    </source>
</evidence>
<proteinExistence type="predicted"/>
<gene>
    <name evidence="1" type="ORF">O2N63_08955</name>
</gene>
<protein>
    <submittedName>
        <fullName evidence="1">Uncharacterized protein</fullName>
    </submittedName>
</protein>
<dbReference type="EMBL" id="JAQIIO010000004">
    <property type="protein sequence ID" value="MDA5094216.1"/>
    <property type="molecule type" value="Genomic_DNA"/>
</dbReference>
<evidence type="ECO:0000313" key="2">
    <source>
        <dbReference type="Proteomes" id="UP001528040"/>
    </source>
</evidence>
<dbReference type="Proteomes" id="UP001528040">
    <property type="component" value="Unassembled WGS sequence"/>
</dbReference>
<keyword evidence="2" id="KW-1185">Reference proteome</keyword>
<dbReference type="RefSeq" id="WP_271053924.1">
    <property type="nucleotide sequence ID" value="NZ_JAQIIO010000004.1"/>
</dbReference>
<accession>A0ABT4W127</accession>
<organism evidence="1 2">
    <name type="scientific">Aliiroseovarius salicola</name>
    <dbReference type="NCBI Taxonomy" id="3009082"/>
    <lineage>
        <taxon>Bacteria</taxon>
        <taxon>Pseudomonadati</taxon>
        <taxon>Pseudomonadota</taxon>
        <taxon>Alphaproteobacteria</taxon>
        <taxon>Rhodobacterales</taxon>
        <taxon>Paracoccaceae</taxon>
        <taxon>Aliiroseovarius</taxon>
    </lineage>
</organism>